<feature type="transmembrane region" description="Helical" evidence="5">
    <location>
        <begin position="127"/>
        <end position="145"/>
    </location>
</feature>
<accession>A0A4Y9ERU3</accession>
<keyword evidence="4 5" id="KW-0472">Membrane</keyword>
<keyword evidence="2 5" id="KW-0812">Transmembrane</keyword>
<dbReference type="AlphaFoldDB" id="A0A4Y9ERU3"/>
<dbReference type="Pfam" id="PF01925">
    <property type="entry name" value="TauE"/>
    <property type="match status" value="1"/>
</dbReference>
<dbReference type="OrthoDB" id="5145250at2"/>
<keyword evidence="5" id="KW-1003">Cell membrane</keyword>
<proteinExistence type="inferred from homology"/>
<feature type="transmembrane region" description="Helical" evidence="5">
    <location>
        <begin position="232"/>
        <end position="252"/>
    </location>
</feature>
<evidence type="ECO:0000256" key="1">
    <source>
        <dbReference type="ARBA" id="ARBA00004141"/>
    </source>
</evidence>
<feature type="transmembrane region" description="Helical" evidence="5">
    <location>
        <begin position="101"/>
        <end position="121"/>
    </location>
</feature>
<dbReference type="PANTHER" id="PTHR43483:SF3">
    <property type="entry name" value="MEMBRANE TRANSPORTER PROTEIN HI_0806-RELATED"/>
    <property type="match status" value="1"/>
</dbReference>
<evidence type="ECO:0000313" key="6">
    <source>
        <dbReference type="EMBL" id="TFU06345.1"/>
    </source>
</evidence>
<comment type="caution">
    <text evidence="6">The sequence shown here is derived from an EMBL/GenBank/DDBJ whole genome shotgun (WGS) entry which is preliminary data.</text>
</comment>
<evidence type="ECO:0000256" key="3">
    <source>
        <dbReference type="ARBA" id="ARBA00022989"/>
    </source>
</evidence>
<dbReference type="Proteomes" id="UP000297737">
    <property type="component" value="Unassembled WGS sequence"/>
</dbReference>
<dbReference type="InterPro" id="IPR002781">
    <property type="entry name" value="TM_pro_TauE-like"/>
</dbReference>
<feature type="transmembrane region" description="Helical" evidence="5">
    <location>
        <begin position="202"/>
        <end position="220"/>
    </location>
</feature>
<dbReference type="PANTHER" id="PTHR43483">
    <property type="entry name" value="MEMBRANE TRANSPORTER PROTEIN HI_0806-RELATED"/>
    <property type="match status" value="1"/>
</dbReference>
<reference evidence="6 7" key="1">
    <citation type="submission" date="2019-02" db="EMBL/GenBank/DDBJ databases">
        <title>Polymorphobacter sp. isolated from the lake at the Tibet of China.</title>
        <authorList>
            <person name="Li A."/>
        </authorList>
    </citation>
    <scope>NUCLEOTIDE SEQUENCE [LARGE SCALE GENOMIC DNA]</scope>
    <source>
        <strain evidence="6 7">DJ1R-1</strain>
    </source>
</reference>
<keyword evidence="3 5" id="KW-1133">Transmembrane helix</keyword>
<evidence type="ECO:0000313" key="7">
    <source>
        <dbReference type="Proteomes" id="UP000297737"/>
    </source>
</evidence>
<sequence>MVPFLLGALALIGLVFASVLVRTARARGAFGFSGEGMALGAVTNFFDTLGIGSFAPTTAWIKLRKLVPDSYLPAVLNVGHALPSIAQALVFITLVKVDPKLLVACIAAAVVGALIGAPVVTRMPVRAVQTFVGIALLIAAVLYAMTNLGLMPAGGDALSLPPTQFAAAVFAHFILGALMTAGIGMYAPSLVLLSLMGLNPEAVFPIMMGSCAFLMPSSGFRFLKSDRIDFKLVLSLAAGGIPAVLLAAYVVKSLPLEALRWGVVVVVLYTAVVMLRSAMRPQPTA</sequence>
<comment type="subcellular location">
    <subcellularLocation>
        <location evidence="5">Cell membrane</location>
        <topology evidence="5">Multi-pass membrane protein</topology>
    </subcellularLocation>
    <subcellularLocation>
        <location evidence="1">Membrane</location>
        <topology evidence="1">Multi-pass membrane protein</topology>
    </subcellularLocation>
</comment>
<evidence type="ECO:0000256" key="4">
    <source>
        <dbReference type="ARBA" id="ARBA00023136"/>
    </source>
</evidence>
<evidence type="ECO:0000256" key="2">
    <source>
        <dbReference type="ARBA" id="ARBA00022692"/>
    </source>
</evidence>
<feature type="transmembrane region" description="Helical" evidence="5">
    <location>
        <begin position="71"/>
        <end position="94"/>
    </location>
</feature>
<keyword evidence="7" id="KW-1185">Reference proteome</keyword>
<organism evidence="6 7">
    <name type="scientific">Glacieibacterium arshaanense</name>
    <dbReference type="NCBI Taxonomy" id="2511025"/>
    <lineage>
        <taxon>Bacteria</taxon>
        <taxon>Pseudomonadati</taxon>
        <taxon>Pseudomonadota</taxon>
        <taxon>Alphaproteobacteria</taxon>
        <taxon>Sphingomonadales</taxon>
        <taxon>Sphingosinicellaceae</taxon>
        <taxon>Glacieibacterium</taxon>
    </lineage>
</organism>
<feature type="transmembrane region" description="Helical" evidence="5">
    <location>
        <begin position="258"/>
        <end position="275"/>
    </location>
</feature>
<name>A0A4Y9ERU3_9SPHN</name>
<protein>
    <recommendedName>
        <fullName evidence="5">Probable membrane transporter protein</fullName>
    </recommendedName>
</protein>
<dbReference type="EMBL" id="SIHO01000001">
    <property type="protein sequence ID" value="TFU06345.1"/>
    <property type="molecule type" value="Genomic_DNA"/>
</dbReference>
<gene>
    <name evidence="6" type="ORF">EUV02_04960</name>
</gene>
<evidence type="ECO:0000256" key="5">
    <source>
        <dbReference type="RuleBase" id="RU363041"/>
    </source>
</evidence>
<feature type="transmembrane region" description="Helical" evidence="5">
    <location>
        <begin position="165"/>
        <end position="187"/>
    </location>
</feature>
<dbReference type="GO" id="GO:0005886">
    <property type="term" value="C:plasma membrane"/>
    <property type="evidence" value="ECO:0007669"/>
    <property type="project" value="UniProtKB-SubCell"/>
</dbReference>
<comment type="similarity">
    <text evidence="5">Belongs to the 4-toluene sulfonate uptake permease (TSUP) (TC 2.A.102) family.</text>
</comment>